<dbReference type="PROSITE" id="PS00012">
    <property type="entry name" value="PHOSPHOPANTETHEINE"/>
    <property type="match status" value="1"/>
</dbReference>
<feature type="domain" description="Carrier" evidence="4">
    <location>
        <begin position="1981"/>
        <end position="2056"/>
    </location>
</feature>
<dbReference type="Gene3D" id="1.10.1200.10">
    <property type="entry name" value="ACP-like"/>
    <property type="match status" value="3"/>
</dbReference>
<dbReference type="PANTHER" id="PTHR45527:SF1">
    <property type="entry name" value="FATTY ACID SYNTHASE"/>
    <property type="match status" value="1"/>
</dbReference>
<protein>
    <recommendedName>
        <fullName evidence="4">Carrier domain-containing protein</fullName>
    </recommendedName>
</protein>
<dbReference type="InterPro" id="IPR006162">
    <property type="entry name" value="Ppantetheine_attach_site"/>
</dbReference>
<dbReference type="SUPFAM" id="SSF47336">
    <property type="entry name" value="ACP-like"/>
    <property type="match status" value="3"/>
</dbReference>
<evidence type="ECO:0000313" key="5">
    <source>
        <dbReference type="EMBL" id="GAA0710926.1"/>
    </source>
</evidence>
<dbReference type="PROSITE" id="PS50075">
    <property type="entry name" value="CARRIER"/>
    <property type="match status" value="3"/>
</dbReference>
<dbReference type="Gene3D" id="3.30.559.30">
    <property type="entry name" value="Nonribosomal peptide synthetase, condensation domain"/>
    <property type="match status" value="3"/>
</dbReference>
<comment type="caution">
    <text evidence="5">The sequence shown here is derived from an EMBL/GenBank/DDBJ whole genome shotgun (WGS) entry which is preliminary data.</text>
</comment>
<name>A0ABN1IEK8_9FLAO</name>
<dbReference type="InterPro" id="IPR001242">
    <property type="entry name" value="Condensation_dom"/>
</dbReference>
<dbReference type="CDD" id="cd05930">
    <property type="entry name" value="A_NRPS"/>
    <property type="match status" value="3"/>
</dbReference>
<keyword evidence="6" id="KW-1185">Reference proteome</keyword>
<feature type="domain" description="Carrier" evidence="4">
    <location>
        <begin position="3017"/>
        <end position="3092"/>
    </location>
</feature>
<evidence type="ECO:0000259" key="4">
    <source>
        <dbReference type="PROSITE" id="PS50075"/>
    </source>
</evidence>
<dbReference type="InterPro" id="IPR023213">
    <property type="entry name" value="CAT-like_dom_sf"/>
</dbReference>
<reference evidence="5 6" key="1">
    <citation type="journal article" date="2019" name="Int. J. Syst. Evol. Microbiol.">
        <title>The Global Catalogue of Microorganisms (GCM) 10K type strain sequencing project: providing services to taxonomists for standard genome sequencing and annotation.</title>
        <authorList>
            <consortium name="The Broad Institute Genomics Platform"/>
            <consortium name="The Broad Institute Genome Sequencing Center for Infectious Disease"/>
            <person name="Wu L."/>
            <person name="Ma J."/>
        </authorList>
    </citation>
    <scope>NUCLEOTIDE SEQUENCE [LARGE SCALE GENOMIC DNA]</scope>
    <source>
        <strain evidence="5 6">JCM 15974</strain>
    </source>
</reference>
<dbReference type="InterPro" id="IPR000873">
    <property type="entry name" value="AMP-dep_synth/lig_dom"/>
</dbReference>
<dbReference type="RefSeq" id="WP_343909270.1">
    <property type="nucleotide sequence ID" value="NZ_BAAAGE010000001.1"/>
</dbReference>
<dbReference type="Proteomes" id="UP001501758">
    <property type="component" value="Unassembled WGS sequence"/>
</dbReference>
<comment type="cofactor">
    <cofactor evidence="1">
        <name>pantetheine 4'-phosphate</name>
        <dbReference type="ChEBI" id="CHEBI:47942"/>
    </cofactor>
</comment>
<dbReference type="Pfam" id="PF00668">
    <property type="entry name" value="Condensation"/>
    <property type="match status" value="3"/>
</dbReference>
<dbReference type="Gene3D" id="2.30.38.10">
    <property type="entry name" value="Luciferase, Domain 3"/>
    <property type="match status" value="3"/>
</dbReference>
<dbReference type="Pfam" id="PF13193">
    <property type="entry name" value="AMP-binding_C"/>
    <property type="match status" value="1"/>
</dbReference>
<proteinExistence type="predicted"/>
<evidence type="ECO:0000256" key="2">
    <source>
        <dbReference type="ARBA" id="ARBA00022450"/>
    </source>
</evidence>
<dbReference type="Pfam" id="PF00501">
    <property type="entry name" value="AMP-binding"/>
    <property type="match status" value="3"/>
</dbReference>
<dbReference type="InterPro" id="IPR020845">
    <property type="entry name" value="AMP-binding_CS"/>
</dbReference>
<keyword evidence="2" id="KW-0596">Phosphopantetheine</keyword>
<dbReference type="NCBIfam" id="NF003417">
    <property type="entry name" value="PRK04813.1"/>
    <property type="match status" value="3"/>
</dbReference>
<dbReference type="InterPro" id="IPR009081">
    <property type="entry name" value="PP-bd_ACP"/>
</dbReference>
<dbReference type="PANTHER" id="PTHR45527">
    <property type="entry name" value="NONRIBOSOMAL PEPTIDE SYNTHETASE"/>
    <property type="match status" value="1"/>
</dbReference>
<dbReference type="SUPFAM" id="SSF56801">
    <property type="entry name" value="Acetyl-CoA synthetase-like"/>
    <property type="match status" value="3"/>
</dbReference>
<dbReference type="InterPro" id="IPR045851">
    <property type="entry name" value="AMP-bd_C_sf"/>
</dbReference>
<gene>
    <name evidence="5" type="ORF">GCM10009430_00040</name>
</gene>
<accession>A0ABN1IEK8</accession>
<sequence length="3110" mass="354169">MKNNVSNIQKYIWLDQVLSPNSPKHNIGGYVIINGKVNPKQFINAMDILLKENDIFSFVFEENHGMPIFYNLNSETIKKVEYLEIENMDEVIDKIQYDFSIPFNLNNEEQLFKMWLIKVSSDRYVWYSKLHHIISDGFSFQLLFNEVNRIYEKLDSKEGYLQEDIETNTTSYHDFIISESSYRKSKRFSEDRNFWNQRYNETPSFVYSGQNDQQGHCSIEFSLSEKESIHFWNIIKENKLSVFHLFLGCFSIILSKYYYKDEINLGMPILNRKNRQEKRTLGPFISLLPLKLKVLPETTFFDFITYIKKELFACYRHQSFQQADILKDLPKEINKLYDVRLSYEKMQYESEFSGNSASVHPLSNSSEDDPISIHVFEYEKGHLKFRFDINEKYVPKSEVEQLIKSFKYVLTHLESLLSQSIDKINIANEEQLKEVQEISNGLNIQRANETFLDLWNRKLSSYNQFIAVTHAHKNLTYTDLDKQANNIAGFLQNNGVCKGDRIGVMLSRSEKSIVSILGVLKAGGVYVPIDNNYPDERKEFIYNDSNIKLVLVDSFSQSMNAKNEYNIDEILEGQKDNEITNLSITKDDVAYIIYTSGSTGNPKGVVISHESLYDYIITFKNYFKLTNNDKVLQQASPSFDTSVEEIFPILAVGGNLVIANDTKDFHKLFQECEQYKISILSTNPFVLQYLNENVSNYDHNFRVLISGGDTLKFQHVNNLISKYEVYNTYGPTESTVCATYHQVENKNGVIPIGKPIPNRGVYVLDNQNMLPKGAIGEIGLSGVGLAIEYLNQKDLTENAFIKIDGDRIYKTGDLGKWDNNNNLIFYGRKDKQLSYKGYRIEVEEIESAIQKANIYIIDSYVCIDEVDKMPILIAYLVANESFVKISSLAIKLKEYLPAYMIPTHFVVIDAMPLLPNGKIDIKNLPQPKVSDIKDVVELPTTEEEKEIAAIWKELLNLDQVDVNVSFFELGGHSLLANQFISNIRNTRGIELSLNDFYKSPTIKELGLLVPSLKKNTIQKIITPDQEFYPLSYSQDRLWFLNQLDNSNTSYNVSRAIKLKGEVDVYVLEKTFTKLIEKHEILRTIFVNIEGEPYQKILSPYDFIIPVTNYKGLTNKEIDKEIQKSLEKVGKVSFEIEKGPLFRVELLKFSPKESVLIFCEHHLILDGWTQGILFRDFVDIYNELKKNPDYNIKKPELSFKDYAYWEKSNLNDEVLNNRLDYWEEKLQGVSSELPILLDRPRPKKATQKGQVIEHIFTLEFSEKLRQFSESQSVSLFITMITAFKIVLSKYSNQNDICVGTAVANRHYKEFEEVLGMIVNTIALRTIFDDKQDLVSILNQVKDTCLDAYAYENTPFGKVVERLKPKRSLNLQPLFQHMFSFVNVPVKNMSLLDAEIEIIKGHNEFSKFDISVVVNTVYEQADFVTTNNIDRRISIEWDYNSDIFDHTTMQRMLSMYLNVLSELVTNPTKSLKSLNYLSEAEKNVLLYDFNATTVAYPMDKTIVDLFKDQVAISPNATALVYEGNEFSYRELDELSNQLAHYLIEEYGVGLEDLVGVKLERTEWLVVSLLGVLKSGAAYVPIDPSYPEQRISYIEKDSNCRVTIDNDIIDSFREEKTLPVTDLDVGLSSSNLAYVIYTSGSTGKPKGVMIEHKSLVNLCSWHIGYYGLDATSRGTLYAGVGFDASVWEVYPYLLSGGSLYPISRQEIRYNISNLVSFIQEHNITHCYLPTKVCEGLYREGYSLEGVKILTGGEALQLPNTDRKGLDIYNNYGPSENTVVTASFNLEHRNSDILPIGSPISNTQIYILSEDLELQPVGVVGELCISGSGLSRGYLNNEELTSEKFIIHPFVEGERMYKTGDLARWLPDGTIEFLGRKDDQVKIRGYRIELGEIEHVLQSQDGIVQSIVIVDSIEGDDVLVSYMILDGELDKQSLRASLMEDLPDYMIPSYYVTLDEIPLTANGKVDKKALPKVDSKDLIQQKYVAAETSLEKDLVSIWQEVLGIDNLGVTDNFFELGGHSLKVTLLVNKIKRELSYEIQVQDVFNSPTIRGLVSVISGLDQIHSVDIPKALERSSYPLTSSQRRIWVLSQFEEGSKAYNIPTILEIDGDLDEDKFGQAFTYLLDRHESLRTVFRVDDCGEVGQYIVDTASLSFEIDYHDMCAYDLGSIEVCNILSDSYNYRFDLGVGPLIHVGLIKLASDRHLLALTMHHIISDGWSMEVLHRELITVYNNLLLEEEIKLPELSIQYKDYAVWQNRATSEEGMLSSQKYWLENFKGNLPVLELPISKSRPNIKTYQGDSYSYGFSKDLSLGLERFSEQYGASLFMVLMAGVNGLLSRYTDSGDIILGTPIAGRSHPDLEHQVGLYLNTLAIRTLFDTSVSFDKLLDIQKQTLLSAYSHQDYPFDLLVDELGLHHDTSRSALFDVMVVLQNQQGLFNDSTTHLGGLEVTTYKGSTRKVSQFDMSFIFFEGSDGLGLTLEYNTDLYDRSVIERFVLHLENFLLGCLEHPTQNITTIDFIDKKERQRLLCDFNMTSDTYIKDDTIVDLFRDQVQRTPEAVALVYGEKKLSYSELDQLSNQLAHYLIREYHVGVEDLVGVKLERNEWLVISLLAVLKTGGAYVPIDPTYPKQRIAYIEKDSDCSVTIDKDIIGLFKEEKELPVTPPKVGLSSSNLAYVIYTSGSTGKPKGVMIEHRNAVALLNWSIDEFMDTDFDVLYAVTSHCFDLSVYEIFYPLSIGKRIRLLENGLSIGDHLVNDDKVLLNTVPSVAQTLMDKKVSFENVVGINLAGEPFPLVIADYFKDSGIVVRNLYGPSEDTTYSTIQKVEGSYKSSVPIGKPLANTQVYILSDGLELQPIGVVGELCISGAGLSRGYLNKETLTNEKFITNPFKQEERMYKTGDLARWLSDGSIEFLGRKDDQVKIRGYRIELGEISHVIQSQEGIVNSIVIVDRLEGEDVLVSYIVTEGVVDTSQLCASLKDRLPDYMVPSYYVELDAIPLTPNGKVDKNNLPGVNANDVIKREYVAPNNPIEEQLVNIWQDTLGVDKIGVTNNFFELGGHSLKATVLINKINAVFSTNFSIQDLYETQNIQGVATKIKFITFQNQLESNTIDDLDEVIL</sequence>
<dbReference type="InterPro" id="IPR025110">
    <property type="entry name" value="AMP-bd_C"/>
</dbReference>
<dbReference type="Pfam" id="PF00550">
    <property type="entry name" value="PP-binding"/>
    <property type="match status" value="3"/>
</dbReference>
<dbReference type="InterPro" id="IPR010071">
    <property type="entry name" value="AA_adenyl_dom"/>
</dbReference>
<feature type="domain" description="Carrier" evidence="4">
    <location>
        <begin position="938"/>
        <end position="1013"/>
    </location>
</feature>
<evidence type="ECO:0000256" key="3">
    <source>
        <dbReference type="ARBA" id="ARBA00022553"/>
    </source>
</evidence>
<dbReference type="Gene3D" id="3.30.559.10">
    <property type="entry name" value="Chloramphenicol acetyltransferase-like domain"/>
    <property type="match status" value="3"/>
</dbReference>
<dbReference type="CDD" id="cd19531">
    <property type="entry name" value="LCL_NRPS-like"/>
    <property type="match status" value="2"/>
</dbReference>
<dbReference type="PROSITE" id="PS00455">
    <property type="entry name" value="AMP_BINDING"/>
    <property type="match status" value="3"/>
</dbReference>
<evidence type="ECO:0000256" key="1">
    <source>
        <dbReference type="ARBA" id="ARBA00001957"/>
    </source>
</evidence>
<evidence type="ECO:0000313" key="6">
    <source>
        <dbReference type="Proteomes" id="UP001501758"/>
    </source>
</evidence>
<dbReference type="SUPFAM" id="SSF52777">
    <property type="entry name" value="CoA-dependent acyltransferases"/>
    <property type="match status" value="6"/>
</dbReference>
<dbReference type="InterPro" id="IPR036736">
    <property type="entry name" value="ACP-like_sf"/>
</dbReference>
<dbReference type="NCBIfam" id="TIGR01733">
    <property type="entry name" value="AA-adenyl-dom"/>
    <property type="match status" value="3"/>
</dbReference>
<organism evidence="5 6">
    <name type="scientific">Aquimarina litoralis</name>
    <dbReference type="NCBI Taxonomy" id="584605"/>
    <lineage>
        <taxon>Bacteria</taxon>
        <taxon>Pseudomonadati</taxon>
        <taxon>Bacteroidota</taxon>
        <taxon>Flavobacteriia</taxon>
        <taxon>Flavobacteriales</taxon>
        <taxon>Flavobacteriaceae</taxon>
        <taxon>Aquimarina</taxon>
    </lineage>
</organism>
<dbReference type="EMBL" id="BAAAGE010000001">
    <property type="protein sequence ID" value="GAA0710926.1"/>
    <property type="molecule type" value="Genomic_DNA"/>
</dbReference>
<keyword evidence="3" id="KW-0597">Phosphoprotein</keyword>
<dbReference type="Gene3D" id="3.40.50.980">
    <property type="match status" value="6"/>
</dbReference>
<dbReference type="Gene3D" id="3.30.300.30">
    <property type="match status" value="3"/>
</dbReference>